<evidence type="ECO:0000256" key="6">
    <source>
        <dbReference type="ARBA" id="ARBA00023136"/>
    </source>
</evidence>
<keyword evidence="6 7" id="KW-0472">Membrane</keyword>
<feature type="transmembrane region" description="Helical" evidence="7">
    <location>
        <begin position="152"/>
        <end position="173"/>
    </location>
</feature>
<gene>
    <name evidence="10" type="ORF">C6569_03975</name>
</gene>
<dbReference type="OrthoDB" id="8138334at2"/>
<dbReference type="KEGG" id="phr:C6569_03975"/>
<dbReference type="Proteomes" id="UP000237889">
    <property type="component" value="Chromosome"/>
</dbReference>
<evidence type="ECO:0000259" key="9">
    <source>
        <dbReference type="PROSITE" id="PS50928"/>
    </source>
</evidence>
<feature type="transmembrane region" description="Helical" evidence="7">
    <location>
        <begin position="219"/>
        <end position="238"/>
    </location>
</feature>
<feature type="region of interest" description="Disordered" evidence="8">
    <location>
        <begin position="1"/>
        <end position="23"/>
    </location>
</feature>
<evidence type="ECO:0000256" key="7">
    <source>
        <dbReference type="RuleBase" id="RU363032"/>
    </source>
</evidence>
<comment type="similarity">
    <text evidence="7">Belongs to the binding-protein-dependent transport system permease family.</text>
</comment>
<name>A0A2S0N807_9HYPH</name>
<organism evidence="10 11">
    <name type="scientific">Phreatobacter cathodiphilus</name>
    <dbReference type="NCBI Taxonomy" id="1868589"/>
    <lineage>
        <taxon>Bacteria</taxon>
        <taxon>Pseudomonadati</taxon>
        <taxon>Pseudomonadota</taxon>
        <taxon>Alphaproteobacteria</taxon>
        <taxon>Hyphomicrobiales</taxon>
        <taxon>Phreatobacteraceae</taxon>
        <taxon>Phreatobacter</taxon>
    </lineage>
</organism>
<feature type="transmembrane region" description="Helical" evidence="7">
    <location>
        <begin position="274"/>
        <end position="293"/>
    </location>
</feature>
<protein>
    <submittedName>
        <fullName evidence="10">ABC transporter permease</fullName>
    </submittedName>
</protein>
<dbReference type="EMBL" id="CP027668">
    <property type="protein sequence ID" value="AVO44292.1"/>
    <property type="molecule type" value="Genomic_DNA"/>
</dbReference>
<proteinExistence type="inferred from homology"/>
<evidence type="ECO:0000313" key="10">
    <source>
        <dbReference type="EMBL" id="AVO44292.1"/>
    </source>
</evidence>
<dbReference type="GO" id="GO:0055085">
    <property type="term" value="P:transmembrane transport"/>
    <property type="evidence" value="ECO:0007669"/>
    <property type="project" value="InterPro"/>
</dbReference>
<keyword evidence="3" id="KW-1003">Cell membrane</keyword>
<dbReference type="AlphaFoldDB" id="A0A2S0N807"/>
<evidence type="ECO:0000256" key="4">
    <source>
        <dbReference type="ARBA" id="ARBA00022692"/>
    </source>
</evidence>
<keyword evidence="4 7" id="KW-0812">Transmembrane</keyword>
<dbReference type="SUPFAM" id="SSF161098">
    <property type="entry name" value="MetI-like"/>
    <property type="match status" value="1"/>
</dbReference>
<dbReference type="Pfam" id="PF00528">
    <property type="entry name" value="BPD_transp_1"/>
    <property type="match status" value="1"/>
</dbReference>
<keyword evidence="5 7" id="KW-1133">Transmembrane helix</keyword>
<evidence type="ECO:0000256" key="2">
    <source>
        <dbReference type="ARBA" id="ARBA00022448"/>
    </source>
</evidence>
<evidence type="ECO:0000256" key="8">
    <source>
        <dbReference type="SAM" id="MobiDB-lite"/>
    </source>
</evidence>
<sequence>MTDAAIADHVPPAPKASAVPKGTAETWSTRLKEKLAEAAPRIGWTLVSVGLFAGIWELLWAVGVADPKLLPPPHVFLGAFADQAKFFNTATRWSIGLNPADGPTPRQALFITVGATMGRVFSGLLIASVLAVTVGVLIRYFHLFEKLTLPTITLLSPVSPIAWLPVAIFIFGIGNAPAIFMVVIALFFHMVLGTVAQIDGVNRNLINVARTMGATKRQIYLRVIVPAILPGLLMVLRLNMFGAWMVVLIAETTGVGYGLGQVIMLARNTFNPSLVFFCIALIGFLGFASDWILRMVQKRILYWVPETTGVLRGL</sequence>
<dbReference type="InterPro" id="IPR035906">
    <property type="entry name" value="MetI-like_sf"/>
</dbReference>
<dbReference type="GO" id="GO:0005886">
    <property type="term" value="C:plasma membrane"/>
    <property type="evidence" value="ECO:0007669"/>
    <property type="project" value="UniProtKB-SubCell"/>
</dbReference>
<dbReference type="CDD" id="cd06261">
    <property type="entry name" value="TM_PBP2"/>
    <property type="match status" value="1"/>
</dbReference>
<dbReference type="InterPro" id="IPR000515">
    <property type="entry name" value="MetI-like"/>
</dbReference>
<evidence type="ECO:0000313" key="11">
    <source>
        <dbReference type="Proteomes" id="UP000237889"/>
    </source>
</evidence>
<reference evidence="10 11" key="1">
    <citation type="submission" date="2018-03" db="EMBL/GenBank/DDBJ databases">
        <title>Genome sequencing of Phreatobacter sp.</title>
        <authorList>
            <person name="Kim S.-J."/>
            <person name="Heo J."/>
            <person name="Kwon S.-W."/>
        </authorList>
    </citation>
    <scope>NUCLEOTIDE SEQUENCE [LARGE SCALE GENOMIC DNA]</scope>
    <source>
        <strain evidence="10 11">S-12</strain>
    </source>
</reference>
<feature type="transmembrane region" description="Helical" evidence="7">
    <location>
        <begin position="179"/>
        <end position="198"/>
    </location>
</feature>
<feature type="domain" description="ABC transmembrane type-1" evidence="9">
    <location>
        <begin position="113"/>
        <end position="297"/>
    </location>
</feature>
<feature type="transmembrane region" description="Helical" evidence="7">
    <location>
        <begin position="42"/>
        <end position="62"/>
    </location>
</feature>
<dbReference type="PANTHER" id="PTHR30151:SF0">
    <property type="entry name" value="ABC TRANSPORTER PERMEASE PROTEIN MJ0413-RELATED"/>
    <property type="match status" value="1"/>
</dbReference>
<feature type="transmembrane region" description="Helical" evidence="7">
    <location>
        <begin position="120"/>
        <end position="140"/>
    </location>
</feature>
<dbReference type="RefSeq" id="WP_106747622.1">
    <property type="nucleotide sequence ID" value="NZ_CP027668.1"/>
</dbReference>
<evidence type="ECO:0000256" key="5">
    <source>
        <dbReference type="ARBA" id="ARBA00022989"/>
    </source>
</evidence>
<accession>A0A2S0N807</accession>
<dbReference type="PROSITE" id="PS50928">
    <property type="entry name" value="ABC_TM1"/>
    <property type="match status" value="1"/>
</dbReference>
<dbReference type="PANTHER" id="PTHR30151">
    <property type="entry name" value="ALKANE SULFONATE ABC TRANSPORTER-RELATED, MEMBRANE SUBUNIT"/>
    <property type="match status" value="1"/>
</dbReference>
<keyword evidence="11" id="KW-1185">Reference proteome</keyword>
<keyword evidence="2 7" id="KW-0813">Transport</keyword>
<evidence type="ECO:0000256" key="1">
    <source>
        <dbReference type="ARBA" id="ARBA00004651"/>
    </source>
</evidence>
<dbReference type="Gene3D" id="1.10.3720.10">
    <property type="entry name" value="MetI-like"/>
    <property type="match status" value="1"/>
</dbReference>
<comment type="subcellular location">
    <subcellularLocation>
        <location evidence="1 7">Cell membrane</location>
        <topology evidence="1 7">Multi-pass membrane protein</topology>
    </subcellularLocation>
</comment>
<evidence type="ECO:0000256" key="3">
    <source>
        <dbReference type="ARBA" id="ARBA00022475"/>
    </source>
</evidence>